<accession>A0A517QLI6</accession>
<reference evidence="2 3" key="1">
    <citation type="submission" date="2019-02" db="EMBL/GenBank/DDBJ databases">
        <title>Deep-cultivation of Planctomycetes and their phenomic and genomic characterization uncovers novel biology.</title>
        <authorList>
            <person name="Wiegand S."/>
            <person name="Jogler M."/>
            <person name="Boedeker C."/>
            <person name="Pinto D."/>
            <person name="Vollmers J."/>
            <person name="Rivas-Marin E."/>
            <person name="Kohn T."/>
            <person name="Peeters S.H."/>
            <person name="Heuer A."/>
            <person name="Rast P."/>
            <person name="Oberbeckmann S."/>
            <person name="Bunk B."/>
            <person name="Jeske O."/>
            <person name="Meyerdierks A."/>
            <person name="Storesund J.E."/>
            <person name="Kallscheuer N."/>
            <person name="Luecker S."/>
            <person name="Lage O.M."/>
            <person name="Pohl T."/>
            <person name="Merkel B.J."/>
            <person name="Hornburger P."/>
            <person name="Mueller R.-W."/>
            <person name="Bruemmer F."/>
            <person name="Labrenz M."/>
            <person name="Spormann A.M."/>
            <person name="Op den Camp H."/>
            <person name="Overmann J."/>
            <person name="Amann R."/>
            <person name="Jetten M.S.M."/>
            <person name="Mascher T."/>
            <person name="Medema M.H."/>
            <person name="Devos D.P."/>
            <person name="Kaster A.-K."/>
            <person name="Ovreas L."/>
            <person name="Rohde M."/>
            <person name="Galperin M.Y."/>
            <person name="Jogler C."/>
        </authorList>
    </citation>
    <scope>NUCLEOTIDE SEQUENCE [LARGE SCALE GENOMIC DNA]</scope>
    <source>
        <strain evidence="2 3">Mal48</strain>
    </source>
</reference>
<name>A0A517QLI6_9PLAN</name>
<proteinExistence type="predicted"/>
<dbReference type="AlphaFoldDB" id="A0A517QLI6"/>
<sequence length="247" mass="27808">MSSRVLTALPVYNEVNHVHGVLDEVRRHCDEILVVNDGSTDGTTELLDEIEGIHLIHHAVNQGYGAGLRSAFNYAVENKYDVLVTIDCDGQHAPKLIPQMAAAVELNGSQPWDIVSGSRYLQDLDTDSVPPEDRRAINFRINQQLKECFGLELTDSFCGFKAYRVAALPCFEITELGYAMPLQLWVQAVRHGLRITEFPVPLIYLEEERSFGGSLDDSEKRMAYYQQILKREMESQDVPCGEGRFST</sequence>
<dbReference type="CDD" id="cd04179">
    <property type="entry name" value="DPM_DPG-synthase_like"/>
    <property type="match status" value="1"/>
</dbReference>
<evidence type="ECO:0000313" key="3">
    <source>
        <dbReference type="Proteomes" id="UP000315724"/>
    </source>
</evidence>
<feature type="domain" description="Glycosyltransferase 2-like" evidence="1">
    <location>
        <begin position="9"/>
        <end position="168"/>
    </location>
</feature>
<dbReference type="InterPro" id="IPR001173">
    <property type="entry name" value="Glyco_trans_2-like"/>
</dbReference>
<dbReference type="EC" id="2.4.1.54" evidence="2"/>
<dbReference type="RefSeq" id="WP_145197805.1">
    <property type="nucleotide sequence ID" value="NZ_CP036267.1"/>
</dbReference>
<dbReference type="KEGG" id="tpol:Mal48_17490"/>
<dbReference type="Gene3D" id="3.90.550.10">
    <property type="entry name" value="Spore Coat Polysaccharide Biosynthesis Protein SpsA, Chain A"/>
    <property type="match status" value="1"/>
</dbReference>
<dbReference type="GO" id="GO:0047267">
    <property type="term" value="F:undecaprenyl-phosphate mannosyltransferase activity"/>
    <property type="evidence" value="ECO:0007669"/>
    <property type="project" value="UniProtKB-EC"/>
</dbReference>
<dbReference type="Pfam" id="PF00535">
    <property type="entry name" value="Glycos_transf_2"/>
    <property type="match status" value="1"/>
</dbReference>
<evidence type="ECO:0000313" key="2">
    <source>
        <dbReference type="EMBL" id="QDT32502.1"/>
    </source>
</evidence>
<dbReference type="PANTHER" id="PTHR48090">
    <property type="entry name" value="UNDECAPRENYL-PHOSPHATE 4-DEOXY-4-FORMAMIDO-L-ARABINOSE TRANSFERASE-RELATED"/>
    <property type="match status" value="1"/>
</dbReference>
<evidence type="ECO:0000259" key="1">
    <source>
        <dbReference type="Pfam" id="PF00535"/>
    </source>
</evidence>
<dbReference type="Proteomes" id="UP000315724">
    <property type="component" value="Chromosome"/>
</dbReference>
<dbReference type="SUPFAM" id="SSF53448">
    <property type="entry name" value="Nucleotide-diphospho-sugar transferases"/>
    <property type="match status" value="1"/>
</dbReference>
<organism evidence="2 3">
    <name type="scientific">Thalassoglobus polymorphus</name>
    <dbReference type="NCBI Taxonomy" id="2527994"/>
    <lineage>
        <taxon>Bacteria</taxon>
        <taxon>Pseudomonadati</taxon>
        <taxon>Planctomycetota</taxon>
        <taxon>Planctomycetia</taxon>
        <taxon>Planctomycetales</taxon>
        <taxon>Planctomycetaceae</taxon>
        <taxon>Thalassoglobus</taxon>
    </lineage>
</organism>
<keyword evidence="2" id="KW-0328">Glycosyltransferase</keyword>
<dbReference type="EMBL" id="CP036267">
    <property type="protein sequence ID" value="QDT32502.1"/>
    <property type="molecule type" value="Genomic_DNA"/>
</dbReference>
<protein>
    <submittedName>
        <fullName evidence="2">Undecaprenyl-phosphate mannosyltransferase</fullName>
        <ecNumber evidence="2">2.4.1.54</ecNumber>
    </submittedName>
</protein>
<dbReference type="InterPro" id="IPR050256">
    <property type="entry name" value="Glycosyltransferase_2"/>
</dbReference>
<dbReference type="PANTHER" id="PTHR48090:SF7">
    <property type="entry name" value="RFBJ PROTEIN"/>
    <property type="match status" value="1"/>
</dbReference>
<dbReference type="OrthoDB" id="9810303at2"/>
<keyword evidence="2" id="KW-0808">Transferase</keyword>
<dbReference type="InterPro" id="IPR029044">
    <property type="entry name" value="Nucleotide-diphossugar_trans"/>
</dbReference>
<keyword evidence="3" id="KW-1185">Reference proteome</keyword>
<gene>
    <name evidence="2" type="ORF">Mal48_17490</name>
</gene>